<feature type="compositionally biased region" description="Low complexity" evidence="1">
    <location>
        <begin position="235"/>
        <end position="291"/>
    </location>
</feature>
<feature type="region of interest" description="Disordered" evidence="1">
    <location>
        <begin position="133"/>
        <end position="162"/>
    </location>
</feature>
<feature type="compositionally biased region" description="Basic and acidic residues" evidence="1">
    <location>
        <begin position="368"/>
        <end position="382"/>
    </location>
</feature>
<dbReference type="Gene3D" id="1.20.1280.170">
    <property type="entry name" value="Exocyst complex component Exo70"/>
    <property type="match status" value="1"/>
</dbReference>
<reference evidence="2" key="1">
    <citation type="journal article" date="2023" name="GigaByte">
        <title>Genome assembly of the bearded iris, Iris pallida Lam.</title>
        <authorList>
            <person name="Bruccoleri R.E."/>
            <person name="Oakeley E.J."/>
            <person name="Faust A.M.E."/>
            <person name="Altorfer M."/>
            <person name="Dessus-Babus S."/>
            <person name="Burckhardt D."/>
            <person name="Oertli M."/>
            <person name="Naumann U."/>
            <person name="Petersen F."/>
            <person name="Wong J."/>
        </authorList>
    </citation>
    <scope>NUCLEOTIDE SEQUENCE</scope>
    <source>
        <strain evidence="2">GSM-AAB239-AS_SAM_17_03QT</strain>
    </source>
</reference>
<protein>
    <submittedName>
        <fullName evidence="2">Uncharacterized protein</fullName>
    </submittedName>
</protein>
<organism evidence="2 3">
    <name type="scientific">Iris pallida</name>
    <name type="common">Sweet iris</name>
    <dbReference type="NCBI Taxonomy" id="29817"/>
    <lineage>
        <taxon>Eukaryota</taxon>
        <taxon>Viridiplantae</taxon>
        <taxon>Streptophyta</taxon>
        <taxon>Embryophyta</taxon>
        <taxon>Tracheophyta</taxon>
        <taxon>Spermatophyta</taxon>
        <taxon>Magnoliopsida</taxon>
        <taxon>Liliopsida</taxon>
        <taxon>Asparagales</taxon>
        <taxon>Iridaceae</taxon>
        <taxon>Iridoideae</taxon>
        <taxon>Irideae</taxon>
        <taxon>Iris</taxon>
    </lineage>
</organism>
<evidence type="ECO:0000256" key="1">
    <source>
        <dbReference type="SAM" id="MobiDB-lite"/>
    </source>
</evidence>
<proteinExistence type="predicted"/>
<feature type="compositionally biased region" description="Basic and acidic residues" evidence="1">
    <location>
        <begin position="390"/>
        <end position="400"/>
    </location>
</feature>
<feature type="compositionally biased region" description="Low complexity" evidence="1">
    <location>
        <begin position="20"/>
        <end position="47"/>
    </location>
</feature>
<dbReference type="AlphaFoldDB" id="A0AAX6HMX8"/>
<feature type="compositionally biased region" description="Polar residues" evidence="1">
    <location>
        <begin position="133"/>
        <end position="144"/>
    </location>
</feature>
<keyword evidence="3" id="KW-1185">Reference proteome</keyword>
<dbReference type="Pfam" id="PF20669">
    <property type="entry name" value="Exo70_N"/>
    <property type="match status" value="1"/>
</dbReference>
<accession>A0AAX6HMX8</accession>
<evidence type="ECO:0000313" key="3">
    <source>
        <dbReference type="Proteomes" id="UP001140949"/>
    </source>
</evidence>
<dbReference type="InterPro" id="IPR016159">
    <property type="entry name" value="Cullin_repeat-like_dom_sf"/>
</dbReference>
<dbReference type="EMBL" id="JANAVB010008197">
    <property type="protein sequence ID" value="KAJ6841991.1"/>
    <property type="molecule type" value="Genomic_DNA"/>
</dbReference>
<evidence type="ECO:0000313" key="2">
    <source>
        <dbReference type="EMBL" id="KAJ6841991.1"/>
    </source>
</evidence>
<reference evidence="2" key="2">
    <citation type="submission" date="2023-04" db="EMBL/GenBank/DDBJ databases">
        <authorList>
            <person name="Bruccoleri R.E."/>
            <person name="Oakeley E.J."/>
            <person name="Faust A.-M."/>
            <person name="Dessus-Babus S."/>
            <person name="Altorfer M."/>
            <person name="Burckhardt D."/>
            <person name="Oertli M."/>
            <person name="Naumann U."/>
            <person name="Petersen F."/>
            <person name="Wong J."/>
        </authorList>
    </citation>
    <scope>NUCLEOTIDE SEQUENCE</scope>
    <source>
        <strain evidence="2">GSM-AAB239-AS_SAM_17_03QT</strain>
        <tissue evidence="2">Leaf</tissue>
    </source>
</reference>
<dbReference type="Proteomes" id="UP001140949">
    <property type="component" value="Unassembled WGS sequence"/>
</dbReference>
<feature type="region of interest" description="Disordered" evidence="1">
    <location>
        <begin position="344"/>
        <end position="400"/>
    </location>
</feature>
<name>A0AAX6HMX8_IRIPA</name>
<feature type="region of interest" description="Disordered" evidence="1">
    <location>
        <begin position="1"/>
        <end position="72"/>
    </location>
</feature>
<dbReference type="SUPFAM" id="SSF74788">
    <property type="entry name" value="Cullin repeat-like"/>
    <property type="match status" value="1"/>
</dbReference>
<comment type="caution">
    <text evidence="2">The sequence shown here is derived from an EMBL/GenBank/DDBJ whole genome shotgun (WGS) entry which is preliminary data.</text>
</comment>
<feature type="compositionally biased region" description="Polar residues" evidence="1">
    <location>
        <begin position="207"/>
        <end position="217"/>
    </location>
</feature>
<gene>
    <name evidence="2" type="ORF">M6B38_304010</name>
</gene>
<feature type="region of interest" description="Disordered" evidence="1">
    <location>
        <begin position="194"/>
        <end position="318"/>
    </location>
</feature>
<feature type="compositionally biased region" description="Low complexity" evidence="1">
    <location>
        <begin position="1"/>
        <end position="10"/>
    </location>
</feature>
<sequence>MAKRSSWPSPATSPGPSAGPTPWLATSSTSSPPSTAVLPREALGLQPRRSRRLLRRPPLLPGRANPKLPRPPDLPLLLPRPIWSDSASAAAFLTSVDTLLSIIRDLEPPLLDRADDLLQQSMLRLEDEFRSILDSSDPIQTSDPHSSEGEETDDDDPVPVANPISSYDIIIDAIPPGSVSDLRSIAERVIAPASAGRSPRPIPLPAGTSSTRASPASGSVGEPPRRTSTRRRGTFWRTRSSGGSVRRTSPSACCSPASAASATGFSPALSRTSRSSSASASRRCSCSSSPSGVGRREIPGTALSGHRHVRDHPRPVAGHRPAICRSVLLRLQVARLGDPGDLYGAGEFDQEGPGEDSGARRRVAPDNSLRHELSPRRLRVPENSRGGDGGGRRGDDPSVG</sequence>